<name>A0ABW2DHP2_9BACT</name>
<evidence type="ECO:0000256" key="1">
    <source>
        <dbReference type="SAM" id="MobiDB-lite"/>
    </source>
</evidence>
<keyword evidence="5" id="KW-1185">Reference proteome</keyword>
<dbReference type="RefSeq" id="WP_066615233.1">
    <property type="nucleotide sequence ID" value="NZ_JBHSYQ010000003.1"/>
</dbReference>
<comment type="caution">
    <text evidence="4">The sequence shown here is derived from an EMBL/GenBank/DDBJ whole genome shotgun (WGS) entry which is preliminary data.</text>
</comment>
<dbReference type="NCBIfam" id="TIGR04183">
    <property type="entry name" value="Por_Secre_tail"/>
    <property type="match status" value="1"/>
</dbReference>
<protein>
    <submittedName>
        <fullName evidence="4">T9SS type A sorting domain-containing protein</fullName>
    </submittedName>
</protein>
<feature type="region of interest" description="Disordered" evidence="1">
    <location>
        <begin position="23"/>
        <end position="45"/>
    </location>
</feature>
<dbReference type="Proteomes" id="UP001596405">
    <property type="component" value="Unassembled WGS sequence"/>
</dbReference>
<feature type="compositionally biased region" description="Basic and acidic residues" evidence="1">
    <location>
        <begin position="31"/>
        <end position="43"/>
    </location>
</feature>
<feature type="chain" id="PRO_5046990254" evidence="2">
    <location>
        <begin position="20"/>
        <end position="123"/>
    </location>
</feature>
<organism evidence="4 5">
    <name type="scientific">Rufibacter roseus</name>
    <dbReference type="NCBI Taxonomy" id="1567108"/>
    <lineage>
        <taxon>Bacteria</taxon>
        <taxon>Pseudomonadati</taxon>
        <taxon>Bacteroidota</taxon>
        <taxon>Cytophagia</taxon>
        <taxon>Cytophagales</taxon>
        <taxon>Hymenobacteraceae</taxon>
        <taxon>Rufibacter</taxon>
    </lineage>
</organism>
<dbReference type="EMBL" id="JBHSYQ010000003">
    <property type="protein sequence ID" value="MFC6997135.1"/>
    <property type="molecule type" value="Genomic_DNA"/>
</dbReference>
<proteinExistence type="predicted"/>
<accession>A0ABW2DHP2</accession>
<evidence type="ECO:0000313" key="4">
    <source>
        <dbReference type="EMBL" id="MFC6997135.1"/>
    </source>
</evidence>
<reference evidence="5" key="1">
    <citation type="journal article" date="2019" name="Int. J. Syst. Evol. Microbiol.">
        <title>The Global Catalogue of Microorganisms (GCM) 10K type strain sequencing project: providing services to taxonomists for standard genome sequencing and annotation.</title>
        <authorList>
            <consortium name="The Broad Institute Genomics Platform"/>
            <consortium name="The Broad Institute Genome Sequencing Center for Infectious Disease"/>
            <person name="Wu L."/>
            <person name="Ma J."/>
        </authorList>
    </citation>
    <scope>NUCLEOTIDE SEQUENCE [LARGE SCALE GENOMIC DNA]</scope>
    <source>
        <strain evidence="5">CGMCC 4.7393</strain>
    </source>
</reference>
<feature type="signal peptide" evidence="2">
    <location>
        <begin position="1"/>
        <end position="19"/>
    </location>
</feature>
<evidence type="ECO:0000259" key="3">
    <source>
        <dbReference type="Pfam" id="PF18962"/>
    </source>
</evidence>
<sequence length="123" mass="13930">MKKTILLFFLSLTLLDLSAQIRSTPPMPAEPRNEAKQDTEDRSVTVYPNPSSGVITISLEGFEGKRTDLRIMNVIGNVVYREVLQDPAGRVSKTLDLNKLTKGLYYVKLETQTYSEVRKVILR</sequence>
<dbReference type="InterPro" id="IPR026444">
    <property type="entry name" value="Secre_tail"/>
</dbReference>
<gene>
    <name evidence="4" type="ORF">ACFQHR_05830</name>
</gene>
<feature type="domain" description="Secretion system C-terminal sorting" evidence="3">
    <location>
        <begin position="46"/>
        <end position="121"/>
    </location>
</feature>
<keyword evidence="2" id="KW-0732">Signal</keyword>
<dbReference type="Pfam" id="PF18962">
    <property type="entry name" value="Por_Secre_tail"/>
    <property type="match status" value="1"/>
</dbReference>
<evidence type="ECO:0000256" key="2">
    <source>
        <dbReference type="SAM" id="SignalP"/>
    </source>
</evidence>
<evidence type="ECO:0000313" key="5">
    <source>
        <dbReference type="Proteomes" id="UP001596405"/>
    </source>
</evidence>